<keyword evidence="8" id="KW-0443">Lipid metabolism</keyword>
<evidence type="ECO:0000256" key="5">
    <source>
        <dbReference type="ARBA" id="ARBA00022679"/>
    </source>
</evidence>
<reference evidence="17" key="1">
    <citation type="submission" date="2021-10" db="EMBL/GenBank/DDBJ databases">
        <title>Tropical sea cucumber genome reveals ecological adaptation and Cuvierian tubules defense mechanism.</title>
        <authorList>
            <person name="Chen T."/>
        </authorList>
    </citation>
    <scope>NUCLEOTIDE SEQUENCE</scope>
    <source>
        <strain evidence="17">Nanhai2018</strain>
        <tissue evidence="17">Muscle</tissue>
    </source>
</reference>
<feature type="domain" description="Choline/carnitine acyltransferase" evidence="16">
    <location>
        <begin position="29"/>
        <end position="482"/>
    </location>
</feature>
<evidence type="ECO:0000256" key="1">
    <source>
        <dbReference type="ARBA" id="ARBA00004275"/>
    </source>
</evidence>
<keyword evidence="5" id="KW-0808">Transferase</keyword>
<dbReference type="InterPro" id="IPR039551">
    <property type="entry name" value="Cho/carn_acyl_trans"/>
</dbReference>
<dbReference type="Gene3D" id="3.30.559.70">
    <property type="entry name" value="Choline/Carnitine o-acyltransferase, domain 2"/>
    <property type="match status" value="1"/>
</dbReference>
<dbReference type="FunFam" id="3.30.559.70:FF:000006">
    <property type="entry name" value="Peroxisomal carnitine O-octanoyltransferase"/>
    <property type="match status" value="1"/>
</dbReference>
<evidence type="ECO:0000313" key="17">
    <source>
        <dbReference type="EMBL" id="KAJ8024622.1"/>
    </source>
</evidence>
<dbReference type="GO" id="GO:0008458">
    <property type="term" value="F:carnitine O-octanoyltransferase activity"/>
    <property type="evidence" value="ECO:0007669"/>
    <property type="project" value="UniProtKB-EC"/>
</dbReference>
<dbReference type="AlphaFoldDB" id="A0A9Q0YLG2"/>
<dbReference type="EMBL" id="JAIZAY010000018">
    <property type="protein sequence ID" value="KAJ8024622.1"/>
    <property type="molecule type" value="Genomic_DNA"/>
</dbReference>
<dbReference type="InterPro" id="IPR042572">
    <property type="entry name" value="Carn_acyl_trans_N"/>
</dbReference>
<evidence type="ECO:0000256" key="9">
    <source>
        <dbReference type="ARBA" id="ARBA00023140"/>
    </source>
</evidence>
<dbReference type="InterPro" id="IPR023213">
    <property type="entry name" value="CAT-like_dom_sf"/>
</dbReference>
<keyword evidence="10" id="KW-0012">Acyltransferase</keyword>
<dbReference type="PANTHER" id="PTHR22589:SF67">
    <property type="entry name" value="PEROXISOMAL CARNITINE O-OCTANOYLTRANSFERASE"/>
    <property type="match status" value="1"/>
</dbReference>
<evidence type="ECO:0000256" key="2">
    <source>
        <dbReference type="ARBA" id="ARBA00005005"/>
    </source>
</evidence>
<evidence type="ECO:0000256" key="14">
    <source>
        <dbReference type="ARBA" id="ARBA00067184"/>
    </source>
</evidence>
<dbReference type="GO" id="GO:0005777">
    <property type="term" value="C:peroxisome"/>
    <property type="evidence" value="ECO:0007669"/>
    <property type="project" value="UniProtKB-SubCell"/>
</dbReference>
<evidence type="ECO:0000256" key="11">
    <source>
        <dbReference type="ARBA" id="ARBA00048999"/>
    </source>
</evidence>
<proteinExistence type="inferred from homology"/>
<evidence type="ECO:0000256" key="12">
    <source>
        <dbReference type="ARBA" id="ARBA00052326"/>
    </source>
</evidence>
<comment type="similarity">
    <text evidence="3">Belongs to the carnitine/choline acetyltransferase family.</text>
</comment>
<comment type="caution">
    <text evidence="17">The sequence shown here is derived from an EMBL/GenBank/DDBJ whole genome shotgun (WGS) entry which is preliminary data.</text>
</comment>
<evidence type="ECO:0000256" key="6">
    <source>
        <dbReference type="ARBA" id="ARBA00022832"/>
    </source>
</evidence>
<comment type="catalytic activity">
    <reaction evidence="12">
        <text>octanoyl-CoA + (R)-carnitine = O-octanoyl-(R)-carnitine + CoA</text>
        <dbReference type="Rhea" id="RHEA:17177"/>
        <dbReference type="ChEBI" id="CHEBI:16347"/>
        <dbReference type="ChEBI" id="CHEBI:18102"/>
        <dbReference type="ChEBI" id="CHEBI:57287"/>
        <dbReference type="ChEBI" id="CHEBI:57386"/>
        <dbReference type="EC" id="2.3.1.137"/>
    </reaction>
</comment>
<keyword evidence="4" id="KW-0813">Transport</keyword>
<evidence type="ECO:0000256" key="4">
    <source>
        <dbReference type="ARBA" id="ARBA00022448"/>
    </source>
</evidence>
<organism evidence="17 18">
    <name type="scientific">Holothuria leucospilota</name>
    <name type="common">Black long sea cucumber</name>
    <name type="synonym">Mertensiothuria leucospilota</name>
    <dbReference type="NCBI Taxonomy" id="206669"/>
    <lineage>
        <taxon>Eukaryota</taxon>
        <taxon>Metazoa</taxon>
        <taxon>Echinodermata</taxon>
        <taxon>Eleutherozoa</taxon>
        <taxon>Echinozoa</taxon>
        <taxon>Holothuroidea</taxon>
        <taxon>Aspidochirotacea</taxon>
        <taxon>Aspidochirotida</taxon>
        <taxon>Holothuriidae</taxon>
        <taxon>Holothuria</taxon>
    </lineage>
</organism>
<dbReference type="Proteomes" id="UP001152320">
    <property type="component" value="Chromosome 18"/>
</dbReference>
<evidence type="ECO:0000256" key="10">
    <source>
        <dbReference type="ARBA" id="ARBA00023315"/>
    </source>
</evidence>
<keyword evidence="18" id="KW-1185">Reference proteome</keyword>
<sequence>MSSDAAVHFKSGHLLKERTFQFDENLPSLPVPSLEGTLTKYLESVKPFVSEEEYRETEGIVRHFGNGVGKTLHQKLVEKAKKEKNWIEKWWEDYAYLTFRTPLGVLGNMVGPFFAVGDKYPPRPGTQLERTATFLWVALKYFQMIRKESLPVMKNSSGEIVFAMNQLKSLFCTSRVPGESMDEIKRYFKTESEGSCPEHIVVMCNGHIFKMDNLFDKDGEVIGALDIQRQLAFIKDRSVTRGQGIGILTADDRSSYAKIYHHLCSLDPANEEHLEAINSSVMVLSLDSETPTNLTELFWQGMSGPNGHDRWFDKSYNCLAFENGTHSSTGDHAPLDGVVVAIYSYWCHQQLNALETRIPGSNLVENTSNPEEIVFVTDQKVEDAKLHATETYNRNASKIDILCSQFGAFGKKFVKSKGFHPDAFLQLGLQLTYYTLYNKCVPCYETATTRQYYHGRTETVRSTTQEAIEWCKSMQDPSKSVSVHFIHLQILSTVLSIDWVIGSLIDQSVGQLLCKVYCAISSSCYLFISVRALDKIRLFKAKPILLSCVL</sequence>
<dbReference type="Gene3D" id="1.10.275.20">
    <property type="entry name" value="Choline/Carnitine o-acyltransferase"/>
    <property type="match status" value="1"/>
</dbReference>
<dbReference type="PANTHER" id="PTHR22589">
    <property type="entry name" value="CARNITINE O-ACYLTRANSFERASE"/>
    <property type="match status" value="1"/>
</dbReference>
<feature type="active site" description="Proton acceptor" evidence="15">
    <location>
        <position position="332"/>
    </location>
</feature>
<gene>
    <name evidence="17" type="ORF">HOLleu_34573</name>
</gene>
<dbReference type="Gene3D" id="3.30.559.10">
    <property type="entry name" value="Chloramphenicol acetyltransferase-like domain"/>
    <property type="match status" value="1"/>
</dbReference>
<keyword evidence="9" id="KW-0576">Peroxisome</keyword>
<dbReference type="SUPFAM" id="SSF52777">
    <property type="entry name" value="CoA-dependent acyltransferases"/>
    <property type="match status" value="2"/>
</dbReference>
<evidence type="ECO:0000259" key="16">
    <source>
        <dbReference type="Pfam" id="PF00755"/>
    </source>
</evidence>
<comment type="catalytic activity">
    <reaction evidence="11">
        <text>4,8-dimethylnonanoyl-CoA + (R)-carnitine = O-4,8-dimethylnonanoyl-(R)-carnitine + CoA</text>
        <dbReference type="Rhea" id="RHEA:44860"/>
        <dbReference type="ChEBI" id="CHEBI:16347"/>
        <dbReference type="ChEBI" id="CHEBI:57287"/>
        <dbReference type="ChEBI" id="CHEBI:77061"/>
        <dbReference type="ChEBI" id="CHEBI:84654"/>
    </reaction>
</comment>
<keyword evidence="6" id="KW-0276">Fatty acid metabolism</keyword>
<dbReference type="OrthoDB" id="240216at2759"/>
<comment type="pathway">
    <text evidence="2">Lipid metabolism; fatty acid beta-oxidation.</text>
</comment>
<evidence type="ECO:0000256" key="13">
    <source>
        <dbReference type="ARBA" id="ARBA00066418"/>
    </source>
</evidence>
<dbReference type="Pfam" id="PF00755">
    <property type="entry name" value="Carn_acyltransf"/>
    <property type="match status" value="1"/>
</dbReference>
<protein>
    <recommendedName>
        <fullName evidence="14">Peroxisomal carnitine O-octanoyltransferase</fullName>
        <ecNumber evidence="13">2.3.1.137</ecNumber>
    </recommendedName>
</protein>
<evidence type="ECO:0000256" key="8">
    <source>
        <dbReference type="ARBA" id="ARBA00023098"/>
    </source>
</evidence>
<dbReference type="EC" id="2.3.1.137" evidence="13"/>
<evidence type="ECO:0000256" key="3">
    <source>
        <dbReference type="ARBA" id="ARBA00005232"/>
    </source>
</evidence>
<evidence type="ECO:0000313" key="18">
    <source>
        <dbReference type="Proteomes" id="UP001152320"/>
    </source>
</evidence>
<dbReference type="GO" id="GO:0006631">
    <property type="term" value="P:fatty acid metabolic process"/>
    <property type="evidence" value="ECO:0007669"/>
    <property type="project" value="UniProtKB-KW"/>
</dbReference>
<evidence type="ECO:0000256" key="15">
    <source>
        <dbReference type="PIRSR" id="PIRSR600542-1"/>
    </source>
</evidence>
<comment type="subcellular location">
    <subcellularLocation>
        <location evidence="1">Peroxisome</location>
    </subcellularLocation>
</comment>
<name>A0A9Q0YLG2_HOLLE</name>
<dbReference type="InterPro" id="IPR042231">
    <property type="entry name" value="Cho/carn_acyl_trans_2"/>
</dbReference>
<evidence type="ECO:0000256" key="7">
    <source>
        <dbReference type="ARBA" id="ARBA00022990"/>
    </source>
</evidence>
<accession>A0A9Q0YLG2</accession>
<keyword evidence="7" id="KW-0007">Acetylation</keyword>
<dbReference type="InterPro" id="IPR000542">
    <property type="entry name" value="Carn_acyl_trans"/>
</dbReference>